<dbReference type="Gene3D" id="1.25.40.10">
    <property type="entry name" value="Tetratricopeptide repeat domain"/>
    <property type="match status" value="1"/>
</dbReference>
<dbReference type="PRINTS" id="PR00454">
    <property type="entry name" value="ETSDOMAIN"/>
</dbReference>
<feature type="compositionally biased region" description="Polar residues" evidence="5">
    <location>
        <begin position="637"/>
        <end position="646"/>
    </location>
</feature>
<keyword evidence="3" id="KW-0802">TPR repeat</keyword>
<evidence type="ECO:0000256" key="2">
    <source>
        <dbReference type="ARBA" id="ARBA00023125"/>
    </source>
</evidence>
<feature type="compositionally biased region" description="Acidic residues" evidence="5">
    <location>
        <begin position="667"/>
        <end position="685"/>
    </location>
</feature>
<comment type="subcellular location">
    <subcellularLocation>
        <location evidence="4">Nucleus</location>
    </subcellularLocation>
</comment>
<dbReference type="InterPro" id="IPR046328">
    <property type="entry name" value="ETS_fam"/>
</dbReference>
<dbReference type="PROSITE" id="PS50005">
    <property type="entry name" value="TPR"/>
    <property type="match status" value="1"/>
</dbReference>
<dbReference type="SUPFAM" id="SSF48452">
    <property type="entry name" value="TPR-like"/>
    <property type="match status" value="1"/>
</dbReference>
<evidence type="ECO:0000256" key="1">
    <source>
        <dbReference type="ARBA" id="ARBA00005562"/>
    </source>
</evidence>
<sequence>MEGGPSTEEKPSTDEWPLERAEAAVQQLYEFRDHYFEHNSIEKAPLKKKETELKLKETLNILDYVQAQCEETAKCLFLRGKALNVMPDYDPLAQDSLSKAVKLDPNLVEAWNCLGECYWKSGQVEAARNCFVGALNHGKSKESLRNLSMVLRQIGKDQGEKVENIKMSVEKAKEAVQCDVKDGISWYVLGNAYLSLFFCGSQSPQLIKQCMTAYSQAYKDPVAQNNPDLHFNRAMAYKYQEEYKLAIDGFKRAGILDPGWIEPCDEKLKLMNILTKTIDLVEGKGKLKGKRLHSMVQSLGPSDLGPYGGGSYTSPSGQTVQLNHIPVSKLVSGSNYNTVIVGKVVGSVPMDDPVPYIFAMVDCEDCCLPVTVYNMAAGAGFAVGDSVAIPEPFCQETDFSETSTMECVFSLVMRGKHQISPHTSLLDEYLNLSFKEIHSDSEGFAKMSLDIASSVAFHPNRQANGELAVSMLKKWLSSYGHPSTTGGPIIASTITIEAIQDLLHSSGFPIEAPQHVDLCPGPFEDTQFDAVVDVETSDDCMNDGAVADLKFTDLDACSEYGYGGSDLSDDEINFFQDLPLSPDSPLLCDSADIDFGFDSGIEAEMDEPHDGAEDKDGKKEEGKTCEDKKSTDESKPNDSQNEQSSAIKPVNKDTKAKDKMKRVTEEKDVEDVKEEGDDKDDENEDDLPHIHCQYLWEFLHQILLEKQNKYIAWKNQTKGVFRLLDHNGLARLWGKQKNRKNMTYEKLSRALRYYYSKNILKKVPGQRLTYKFVRNLNGKKYPN</sequence>
<dbReference type="PANTHER" id="PTHR11849">
    <property type="entry name" value="ETS"/>
    <property type="match status" value="1"/>
</dbReference>
<dbReference type="InterPro" id="IPR036390">
    <property type="entry name" value="WH_DNA-bd_sf"/>
</dbReference>
<dbReference type="STRING" id="50429.A0A2B4SFI0"/>
<feature type="repeat" description="TPR" evidence="3">
    <location>
        <begin position="227"/>
        <end position="260"/>
    </location>
</feature>
<reference evidence="8" key="1">
    <citation type="journal article" date="2017" name="bioRxiv">
        <title>Comparative analysis of the genomes of Stylophora pistillata and Acropora digitifera provides evidence for extensive differences between species of corals.</title>
        <authorList>
            <person name="Voolstra C.R."/>
            <person name="Li Y."/>
            <person name="Liew Y.J."/>
            <person name="Baumgarten S."/>
            <person name="Zoccola D."/>
            <person name="Flot J.-F."/>
            <person name="Tambutte S."/>
            <person name="Allemand D."/>
            <person name="Aranda M."/>
        </authorList>
    </citation>
    <scope>NUCLEOTIDE SEQUENCE [LARGE SCALE GENOMIC DNA]</scope>
</reference>
<dbReference type="Gene3D" id="2.40.50.550">
    <property type="match status" value="1"/>
</dbReference>
<feature type="compositionally biased region" description="Basic and acidic residues" evidence="5">
    <location>
        <begin position="606"/>
        <end position="636"/>
    </location>
</feature>
<evidence type="ECO:0000259" key="6">
    <source>
        <dbReference type="PROSITE" id="PS50061"/>
    </source>
</evidence>
<name>A0A2B4SFI0_STYPI</name>
<comment type="similarity">
    <text evidence="1 4">Belongs to the ETS family.</text>
</comment>
<dbReference type="PROSITE" id="PS50061">
    <property type="entry name" value="ETS_DOMAIN_3"/>
    <property type="match status" value="1"/>
</dbReference>
<evidence type="ECO:0000256" key="3">
    <source>
        <dbReference type="PROSITE-ProRule" id="PRU00339"/>
    </source>
</evidence>
<dbReference type="InterPro" id="IPR036388">
    <property type="entry name" value="WH-like_DNA-bd_sf"/>
</dbReference>
<dbReference type="GO" id="GO:0043565">
    <property type="term" value="F:sequence-specific DNA binding"/>
    <property type="evidence" value="ECO:0007669"/>
    <property type="project" value="InterPro"/>
</dbReference>
<keyword evidence="8" id="KW-1185">Reference proteome</keyword>
<dbReference type="InterPro" id="IPR038645">
    <property type="entry name" value="TTC5_OB_sf"/>
</dbReference>
<dbReference type="Pfam" id="PF00178">
    <property type="entry name" value="Ets"/>
    <property type="match status" value="1"/>
</dbReference>
<evidence type="ECO:0000313" key="7">
    <source>
        <dbReference type="EMBL" id="PFX28621.1"/>
    </source>
</evidence>
<dbReference type="Proteomes" id="UP000225706">
    <property type="component" value="Unassembled WGS sequence"/>
</dbReference>
<dbReference type="PROSITE" id="PS00346">
    <property type="entry name" value="ETS_DOMAIN_2"/>
    <property type="match status" value="1"/>
</dbReference>
<feature type="region of interest" description="Disordered" evidence="5">
    <location>
        <begin position="601"/>
        <end position="685"/>
    </location>
</feature>
<evidence type="ECO:0000313" key="8">
    <source>
        <dbReference type="Proteomes" id="UP000225706"/>
    </source>
</evidence>
<evidence type="ECO:0000256" key="5">
    <source>
        <dbReference type="SAM" id="MobiDB-lite"/>
    </source>
</evidence>
<dbReference type="InterPro" id="IPR032076">
    <property type="entry name" value="TTC5_OB"/>
</dbReference>
<dbReference type="GO" id="GO:0000981">
    <property type="term" value="F:DNA-binding transcription factor activity, RNA polymerase II-specific"/>
    <property type="evidence" value="ECO:0007669"/>
    <property type="project" value="TreeGrafter"/>
</dbReference>
<dbReference type="SMART" id="SM00028">
    <property type="entry name" value="TPR"/>
    <property type="match status" value="3"/>
</dbReference>
<dbReference type="SUPFAM" id="SSF46785">
    <property type="entry name" value="Winged helix' DNA-binding domain"/>
    <property type="match status" value="1"/>
</dbReference>
<organism evidence="7 8">
    <name type="scientific">Stylophora pistillata</name>
    <name type="common">Smooth cauliflower coral</name>
    <dbReference type="NCBI Taxonomy" id="50429"/>
    <lineage>
        <taxon>Eukaryota</taxon>
        <taxon>Metazoa</taxon>
        <taxon>Cnidaria</taxon>
        <taxon>Anthozoa</taxon>
        <taxon>Hexacorallia</taxon>
        <taxon>Scleractinia</taxon>
        <taxon>Astrocoeniina</taxon>
        <taxon>Pocilloporidae</taxon>
        <taxon>Stylophora</taxon>
    </lineage>
</organism>
<dbReference type="InterPro" id="IPR019734">
    <property type="entry name" value="TPR_rpt"/>
</dbReference>
<keyword evidence="2 4" id="KW-0238">DNA-binding</keyword>
<keyword evidence="4" id="KW-0539">Nucleus</keyword>
<accession>A0A2B4SFI0</accession>
<proteinExistence type="inferred from homology"/>
<dbReference type="SMART" id="SM00413">
    <property type="entry name" value="ETS"/>
    <property type="match status" value="1"/>
</dbReference>
<dbReference type="AlphaFoldDB" id="A0A2B4SFI0"/>
<dbReference type="GO" id="GO:0005634">
    <property type="term" value="C:nucleus"/>
    <property type="evidence" value="ECO:0007669"/>
    <property type="project" value="UniProtKB-SubCell"/>
</dbReference>
<dbReference type="EMBL" id="LSMT01000080">
    <property type="protein sequence ID" value="PFX28621.1"/>
    <property type="molecule type" value="Genomic_DNA"/>
</dbReference>
<dbReference type="Gene3D" id="1.10.10.10">
    <property type="entry name" value="Winged helix-like DNA-binding domain superfamily/Winged helix DNA-binding domain"/>
    <property type="match status" value="1"/>
</dbReference>
<feature type="domain" description="ETS" evidence="6">
    <location>
        <begin position="693"/>
        <end position="773"/>
    </location>
</feature>
<dbReference type="Pfam" id="PF16669">
    <property type="entry name" value="TTC5_OB"/>
    <property type="match status" value="1"/>
</dbReference>
<dbReference type="InterPro" id="IPR000418">
    <property type="entry name" value="Ets_dom"/>
</dbReference>
<gene>
    <name evidence="7" type="primary">TTC5</name>
    <name evidence="7" type="ORF">AWC38_SpisGene6660</name>
</gene>
<dbReference type="OrthoDB" id="423589at2759"/>
<comment type="caution">
    <text evidence="7">The sequence shown here is derived from an EMBL/GenBank/DDBJ whole genome shotgun (WGS) entry which is preliminary data.</text>
</comment>
<dbReference type="GO" id="GO:0030154">
    <property type="term" value="P:cell differentiation"/>
    <property type="evidence" value="ECO:0007669"/>
    <property type="project" value="TreeGrafter"/>
</dbReference>
<protein>
    <submittedName>
        <fullName evidence="7">Tetratricopeptide repeat protein 5</fullName>
    </submittedName>
</protein>
<dbReference type="PANTHER" id="PTHR11849:SF191">
    <property type="entry name" value="ECDYSONE-INDUCED PROTEIN 74EF ISOFORM B"/>
    <property type="match status" value="1"/>
</dbReference>
<feature type="compositionally biased region" description="Basic and acidic residues" evidence="5">
    <location>
        <begin position="650"/>
        <end position="666"/>
    </location>
</feature>
<evidence type="ECO:0000256" key="4">
    <source>
        <dbReference type="RuleBase" id="RU004019"/>
    </source>
</evidence>
<dbReference type="InterPro" id="IPR011990">
    <property type="entry name" value="TPR-like_helical_dom_sf"/>
</dbReference>